<dbReference type="STRING" id="1344416.A0A139AD23"/>
<feature type="transmembrane region" description="Helical" evidence="2">
    <location>
        <begin position="29"/>
        <end position="48"/>
    </location>
</feature>
<evidence type="ECO:0000313" key="4">
    <source>
        <dbReference type="EMBL" id="KXS14726.1"/>
    </source>
</evidence>
<feature type="transmembrane region" description="Helical" evidence="2">
    <location>
        <begin position="398"/>
        <end position="423"/>
    </location>
</feature>
<dbReference type="OMA" id="SGLAICM"/>
<dbReference type="PANTHER" id="PTHR23524:SF1">
    <property type="entry name" value="MRH DOMAIN-CONTAINING PROTEIN-RELATED"/>
    <property type="match status" value="1"/>
</dbReference>
<dbReference type="GO" id="GO:0022857">
    <property type="term" value="F:transmembrane transporter activity"/>
    <property type="evidence" value="ECO:0007669"/>
    <property type="project" value="InterPro"/>
</dbReference>
<name>A0A139AD23_GONPJ</name>
<sequence>MFLSSSQSFILTTIVGVPKENWGETSGNLGFYDELLSLVMVYVWGLASDRLGRRFVYASGYLLIGVSLFGYVHMTSVYPGLLLMRLVFALGASATATMLTAVFADSSGHRSRGKLSGIIGVTTSCGALLAIFVFLRLPSSLSKDPQGLVDARSIRLTYYVIGAVALVCSVVLWFRLKQKEHSAGIEVAPTDGPVPEPQPVSSKSSQAPLITNNGAANDIAATLPQGESSNNVTAGAAMKDNFREKSPPQIAWEGLQASKDVRVFLELCREAYSKASPLSGVAQVIALIAALLWGSANDRFSRVALVGRAGLIGGVGYFDMVRSADPTKRITFAWTALVGVGEAVSMIVTSLALATDTTYVDPSIRGSVAGVYSVFGAIGVLIVTKVRGVLFDKWKERGAFLPMGAGHLLAAAVAVVVGVAFLVRRSFKGEAGAASSA</sequence>
<protein>
    <submittedName>
        <fullName evidence="4">MFS general substrate transporter</fullName>
    </submittedName>
</protein>
<feature type="transmembrane region" description="Helical" evidence="2">
    <location>
        <begin position="55"/>
        <end position="74"/>
    </location>
</feature>
<dbReference type="InterPro" id="IPR011701">
    <property type="entry name" value="MFS"/>
</dbReference>
<dbReference type="AlphaFoldDB" id="A0A139AD23"/>
<gene>
    <name evidence="4" type="ORF">M427DRAFT_135623</name>
</gene>
<dbReference type="GO" id="GO:0016020">
    <property type="term" value="C:membrane"/>
    <property type="evidence" value="ECO:0007669"/>
    <property type="project" value="UniProtKB-SubCell"/>
</dbReference>
<dbReference type="PROSITE" id="PS50850">
    <property type="entry name" value="MFS"/>
    <property type="match status" value="1"/>
</dbReference>
<feature type="transmembrane region" description="Helical" evidence="2">
    <location>
        <begin position="330"/>
        <end position="354"/>
    </location>
</feature>
<keyword evidence="2" id="KW-0472">Membrane</keyword>
<keyword evidence="2" id="KW-1133">Transmembrane helix</keyword>
<feature type="transmembrane region" description="Helical" evidence="2">
    <location>
        <begin position="115"/>
        <end position="136"/>
    </location>
</feature>
<dbReference type="InterPro" id="IPR036259">
    <property type="entry name" value="MFS_trans_sf"/>
</dbReference>
<feature type="domain" description="Major facilitator superfamily (MFS) profile" evidence="3">
    <location>
        <begin position="1"/>
        <end position="180"/>
    </location>
</feature>
<keyword evidence="5" id="KW-1185">Reference proteome</keyword>
<evidence type="ECO:0000256" key="2">
    <source>
        <dbReference type="SAM" id="Phobius"/>
    </source>
</evidence>
<dbReference type="Gene3D" id="1.20.1250.20">
    <property type="entry name" value="MFS general substrate transporter like domains"/>
    <property type="match status" value="2"/>
</dbReference>
<accession>A0A139AD23</accession>
<feature type="transmembrane region" description="Helical" evidence="2">
    <location>
        <begin position="156"/>
        <end position="174"/>
    </location>
</feature>
<reference evidence="4 5" key="1">
    <citation type="journal article" date="2015" name="Genome Biol. Evol.">
        <title>Phylogenomic analyses indicate that early fungi evolved digesting cell walls of algal ancestors of land plants.</title>
        <authorList>
            <person name="Chang Y."/>
            <person name="Wang S."/>
            <person name="Sekimoto S."/>
            <person name="Aerts A.L."/>
            <person name="Choi C."/>
            <person name="Clum A."/>
            <person name="LaButti K.M."/>
            <person name="Lindquist E.A."/>
            <person name="Yee Ngan C."/>
            <person name="Ohm R.A."/>
            <person name="Salamov A.A."/>
            <person name="Grigoriev I.V."/>
            <person name="Spatafora J.W."/>
            <person name="Berbee M.L."/>
        </authorList>
    </citation>
    <scope>NUCLEOTIDE SEQUENCE [LARGE SCALE GENOMIC DNA]</scope>
    <source>
        <strain evidence="4 5">JEL478</strain>
    </source>
</reference>
<organism evidence="4 5">
    <name type="scientific">Gonapodya prolifera (strain JEL478)</name>
    <name type="common">Monoblepharis prolifera</name>
    <dbReference type="NCBI Taxonomy" id="1344416"/>
    <lineage>
        <taxon>Eukaryota</taxon>
        <taxon>Fungi</taxon>
        <taxon>Fungi incertae sedis</taxon>
        <taxon>Chytridiomycota</taxon>
        <taxon>Chytridiomycota incertae sedis</taxon>
        <taxon>Monoblepharidomycetes</taxon>
        <taxon>Monoblepharidales</taxon>
        <taxon>Gonapodyaceae</taxon>
        <taxon>Gonapodya</taxon>
    </lineage>
</organism>
<keyword evidence="2" id="KW-0812">Transmembrane</keyword>
<dbReference type="InterPro" id="IPR020846">
    <property type="entry name" value="MFS_dom"/>
</dbReference>
<dbReference type="PANTHER" id="PTHR23524">
    <property type="entry name" value="TRANSPORTER, PUTATIVE (AFU_ORTHOLOGUE AFUA_8G04850)-RELATED"/>
    <property type="match status" value="1"/>
</dbReference>
<dbReference type="Proteomes" id="UP000070544">
    <property type="component" value="Unassembled WGS sequence"/>
</dbReference>
<dbReference type="OrthoDB" id="18110at2759"/>
<dbReference type="EMBL" id="KQ965767">
    <property type="protein sequence ID" value="KXS14726.1"/>
    <property type="molecule type" value="Genomic_DNA"/>
</dbReference>
<evidence type="ECO:0000256" key="1">
    <source>
        <dbReference type="ARBA" id="ARBA00004141"/>
    </source>
</evidence>
<feature type="transmembrane region" description="Helical" evidence="2">
    <location>
        <begin position="366"/>
        <end position="386"/>
    </location>
</feature>
<comment type="subcellular location">
    <subcellularLocation>
        <location evidence="1">Membrane</location>
        <topology evidence="1">Multi-pass membrane protein</topology>
    </subcellularLocation>
</comment>
<feature type="transmembrane region" description="Helical" evidence="2">
    <location>
        <begin position="80"/>
        <end position="103"/>
    </location>
</feature>
<evidence type="ECO:0000313" key="5">
    <source>
        <dbReference type="Proteomes" id="UP000070544"/>
    </source>
</evidence>
<evidence type="ECO:0000259" key="3">
    <source>
        <dbReference type="PROSITE" id="PS50850"/>
    </source>
</evidence>
<dbReference type="Pfam" id="PF07690">
    <property type="entry name" value="MFS_1"/>
    <property type="match status" value="1"/>
</dbReference>
<dbReference type="SUPFAM" id="SSF103473">
    <property type="entry name" value="MFS general substrate transporter"/>
    <property type="match status" value="1"/>
</dbReference>
<proteinExistence type="predicted"/>